<reference evidence="2 3" key="1">
    <citation type="journal article" date="2022" name="Front. Cell. Infect. Microbiol.">
        <title>The Genomes of Two Strains of Taenia crassiceps the Animal Model for the Study of Human Cysticercosis.</title>
        <authorList>
            <person name="Bobes R.J."/>
            <person name="Estrada K."/>
            <person name="Rios-Valencia D.G."/>
            <person name="Calderon-Gallegos A."/>
            <person name="de la Torre P."/>
            <person name="Carrero J.C."/>
            <person name="Sanchez-Flores A."/>
            <person name="Laclette J.P."/>
        </authorList>
    </citation>
    <scope>NUCLEOTIDE SEQUENCE [LARGE SCALE GENOMIC DNA]</scope>
    <source>
        <strain evidence="2">WFUcys</strain>
    </source>
</reference>
<feature type="region of interest" description="Disordered" evidence="1">
    <location>
        <begin position="1"/>
        <end position="68"/>
    </location>
</feature>
<dbReference type="EMBL" id="JAKROA010000002">
    <property type="protein sequence ID" value="KAL5110294.1"/>
    <property type="molecule type" value="Genomic_DNA"/>
</dbReference>
<protein>
    <submittedName>
        <fullName evidence="2">Uncharacterized protein</fullName>
    </submittedName>
</protein>
<gene>
    <name evidence="2" type="ORF">TcWFU_004749</name>
</gene>
<evidence type="ECO:0000313" key="2">
    <source>
        <dbReference type="EMBL" id="KAL5110294.1"/>
    </source>
</evidence>
<comment type="caution">
    <text evidence="2">The sequence shown here is derived from an EMBL/GenBank/DDBJ whole genome shotgun (WGS) entry which is preliminary data.</text>
</comment>
<organism evidence="2 3">
    <name type="scientific">Taenia crassiceps</name>
    <dbReference type="NCBI Taxonomy" id="6207"/>
    <lineage>
        <taxon>Eukaryota</taxon>
        <taxon>Metazoa</taxon>
        <taxon>Spiralia</taxon>
        <taxon>Lophotrochozoa</taxon>
        <taxon>Platyhelminthes</taxon>
        <taxon>Cestoda</taxon>
        <taxon>Eucestoda</taxon>
        <taxon>Cyclophyllidea</taxon>
        <taxon>Taeniidae</taxon>
        <taxon>Taenia</taxon>
    </lineage>
</organism>
<evidence type="ECO:0000313" key="3">
    <source>
        <dbReference type="Proteomes" id="UP001651158"/>
    </source>
</evidence>
<accession>A0ABR4QKE2</accession>
<name>A0ABR4QKE2_9CEST</name>
<dbReference type="Proteomes" id="UP001651158">
    <property type="component" value="Unassembled WGS sequence"/>
</dbReference>
<feature type="compositionally biased region" description="Polar residues" evidence="1">
    <location>
        <begin position="32"/>
        <end position="49"/>
    </location>
</feature>
<keyword evidence="3" id="KW-1185">Reference proteome</keyword>
<sequence>MTSGNDSKVIAAENKDAFSDARVPSHPVAGTKRQSLQKNKATANGSSALRSKKQKSHAEEKNSTLDSFVVKVPLPRSSVMDISNGTEETASIREDFADFAKASPISLKTPDLLSPTLSEEGRLQHSVAADISGVTTEKDEESVEIDLTRSDSTSSTPLSNGNR</sequence>
<feature type="compositionally biased region" description="Polar residues" evidence="1">
    <location>
        <begin position="150"/>
        <end position="163"/>
    </location>
</feature>
<proteinExistence type="predicted"/>
<feature type="region of interest" description="Disordered" evidence="1">
    <location>
        <begin position="107"/>
        <end position="163"/>
    </location>
</feature>
<evidence type="ECO:0000256" key="1">
    <source>
        <dbReference type="SAM" id="MobiDB-lite"/>
    </source>
</evidence>